<gene>
    <name evidence="2" type="ORF">IV38_GL001119</name>
    <name evidence="3" type="ORF">IV40_GL000734</name>
</gene>
<evidence type="ECO:0000313" key="5">
    <source>
        <dbReference type="Proteomes" id="UP000051751"/>
    </source>
</evidence>
<dbReference type="PANTHER" id="PTHR18964:SF170">
    <property type="entry name" value="SUGAR KINASE"/>
    <property type="match status" value="1"/>
</dbReference>
<dbReference type="PATRIC" id="fig|81857.3.peg.1125"/>
<dbReference type="InterPro" id="IPR043129">
    <property type="entry name" value="ATPase_NBD"/>
</dbReference>
<reference evidence="4 5" key="1">
    <citation type="journal article" date="2015" name="Genome Announc.">
        <title>Expanding the biotechnology potential of lactobacilli through comparative genomics of 213 strains and associated genera.</title>
        <authorList>
            <person name="Sun Z."/>
            <person name="Harris H.M."/>
            <person name="McCann A."/>
            <person name="Guo C."/>
            <person name="Argimon S."/>
            <person name="Zhang W."/>
            <person name="Yang X."/>
            <person name="Jeffery I.B."/>
            <person name="Cooney J.C."/>
            <person name="Kagawa T.F."/>
            <person name="Liu W."/>
            <person name="Song Y."/>
            <person name="Salvetti E."/>
            <person name="Wrobel A."/>
            <person name="Rasinkangas P."/>
            <person name="Parkhill J."/>
            <person name="Rea M.C."/>
            <person name="O'Sullivan O."/>
            <person name="Ritari J."/>
            <person name="Douillard F.P."/>
            <person name="Paul Ross R."/>
            <person name="Yang R."/>
            <person name="Briner A.E."/>
            <person name="Felis G.E."/>
            <person name="de Vos W.M."/>
            <person name="Barrangou R."/>
            <person name="Klaenhammer T.R."/>
            <person name="Caufield P.W."/>
            <person name="Cui Y."/>
            <person name="Zhang H."/>
            <person name="O'Toole P.W."/>
        </authorList>
    </citation>
    <scope>NUCLEOTIDE SEQUENCE [LARGE SCALE GENOMIC DNA]</scope>
    <source>
        <strain evidence="2 5">ATCC BAA-66</strain>
        <strain evidence="3 4">DSM 13344</strain>
    </source>
</reference>
<dbReference type="Proteomes" id="UP000051751">
    <property type="component" value="Unassembled WGS sequence"/>
</dbReference>
<evidence type="ECO:0000256" key="1">
    <source>
        <dbReference type="ARBA" id="ARBA00006479"/>
    </source>
</evidence>
<dbReference type="RefSeq" id="WP_057768938.1">
    <property type="nucleotide sequence ID" value="NZ_JQAT01000002.1"/>
</dbReference>
<dbReference type="SUPFAM" id="SSF53067">
    <property type="entry name" value="Actin-like ATPase domain"/>
    <property type="match status" value="1"/>
</dbReference>
<protein>
    <recommendedName>
        <fullName evidence="6">ROK family protein</fullName>
    </recommendedName>
</protein>
<evidence type="ECO:0000313" key="2">
    <source>
        <dbReference type="EMBL" id="KRN28911.1"/>
    </source>
</evidence>
<dbReference type="Gene3D" id="3.30.420.40">
    <property type="match status" value="2"/>
</dbReference>
<name>A0A0R2G5J2_9LACO</name>
<dbReference type="STRING" id="81857.IV38_GL001119"/>
<dbReference type="PANTHER" id="PTHR18964">
    <property type="entry name" value="ROK (REPRESSOR, ORF, KINASE) FAMILY"/>
    <property type="match status" value="1"/>
</dbReference>
<evidence type="ECO:0000313" key="4">
    <source>
        <dbReference type="Proteomes" id="UP000051645"/>
    </source>
</evidence>
<dbReference type="AlphaFoldDB" id="A0A0R2G5J2"/>
<evidence type="ECO:0008006" key="6">
    <source>
        <dbReference type="Google" id="ProtNLM"/>
    </source>
</evidence>
<sequence>MATYLGIDIGGTQIKYGLFDDKYNLSNKGAVDSPTGDNGLQDFINAVEQIINKLGGTKLDGIAFSSPGRIDRKQGIIHVGGSLPYLDGLNVKRTFGEQYENTPIAVENDGKCAALAEAWRGSLKDVHNGAVIVLGTAVGGGIILNDRLYRGRRFLAGELSYMITDMDAKKRTDQFISNNSSAVDMIQAVNHAINNDANKDDGFAAFKAINDSDPRVKTIFETYARDVAALVLNVQTVLDLDTYSIGGGISSEQRLLTEINRQYDLNTSSWPQLEKTIYRPNIVAGQLHNDANLYGAMYNLLTQENHNI</sequence>
<proteinExistence type="inferred from homology"/>
<keyword evidence="4" id="KW-1185">Reference proteome</keyword>
<dbReference type="EMBL" id="JQAT01000002">
    <property type="protein sequence ID" value="KRN28911.1"/>
    <property type="molecule type" value="Genomic_DNA"/>
</dbReference>
<comment type="similarity">
    <text evidence="1">Belongs to the ROK (NagC/XylR) family.</text>
</comment>
<comment type="caution">
    <text evidence="3">The sequence shown here is derived from an EMBL/GenBank/DDBJ whole genome shotgun (WGS) entry which is preliminary data.</text>
</comment>
<evidence type="ECO:0000313" key="3">
    <source>
        <dbReference type="EMBL" id="KRN32679.1"/>
    </source>
</evidence>
<organism evidence="3 4">
    <name type="scientific">Lactobacillus selangorensis</name>
    <dbReference type="NCBI Taxonomy" id="81857"/>
    <lineage>
        <taxon>Bacteria</taxon>
        <taxon>Bacillati</taxon>
        <taxon>Bacillota</taxon>
        <taxon>Bacilli</taxon>
        <taxon>Lactobacillales</taxon>
        <taxon>Lactobacillaceae</taxon>
        <taxon>Lactobacillus</taxon>
    </lineage>
</organism>
<dbReference type="OrthoDB" id="9795247at2"/>
<dbReference type="EMBL" id="JQAZ01000002">
    <property type="protein sequence ID" value="KRN32679.1"/>
    <property type="molecule type" value="Genomic_DNA"/>
</dbReference>
<dbReference type="Pfam" id="PF00480">
    <property type="entry name" value="ROK"/>
    <property type="match status" value="1"/>
</dbReference>
<dbReference type="Proteomes" id="UP000051645">
    <property type="component" value="Unassembled WGS sequence"/>
</dbReference>
<dbReference type="InterPro" id="IPR000600">
    <property type="entry name" value="ROK"/>
</dbReference>
<dbReference type="CDD" id="cd24152">
    <property type="entry name" value="ASKHA_NBD_ROK-like"/>
    <property type="match status" value="1"/>
</dbReference>
<accession>A0A0R2G5J2</accession>